<keyword evidence="10" id="KW-1133">Transmembrane helix</keyword>
<dbReference type="InterPro" id="IPR011013">
    <property type="entry name" value="Gal_mutarotase_sf_dom"/>
</dbReference>
<evidence type="ECO:0000256" key="3">
    <source>
        <dbReference type="ARBA" id="ARBA00022801"/>
    </source>
</evidence>
<keyword evidence="13" id="KW-1185">Reference proteome</keyword>
<dbReference type="Gene3D" id="4.10.110.10">
    <property type="entry name" value="Spasmolytic Protein, domain 1"/>
    <property type="match status" value="1"/>
</dbReference>
<dbReference type="SUPFAM" id="SSF74650">
    <property type="entry name" value="Galactose mutarotase-like"/>
    <property type="match status" value="2"/>
</dbReference>
<feature type="transmembrane region" description="Helical" evidence="10">
    <location>
        <begin position="1565"/>
        <end position="1587"/>
    </location>
</feature>
<evidence type="ECO:0000256" key="4">
    <source>
        <dbReference type="ARBA" id="ARBA00023136"/>
    </source>
</evidence>
<dbReference type="Gene3D" id="2.60.40.1760">
    <property type="entry name" value="glycosyl hydrolase (family 31)"/>
    <property type="match status" value="2"/>
</dbReference>
<keyword evidence="5" id="KW-1015">Disulfide bond</keyword>
<evidence type="ECO:0000256" key="7">
    <source>
        <dbReference type="ARBA" id="ARBA00023295"/>
    </source>
</evidence>
<dbReference type="FunFam" id="2.60.40.1760:FF:000001">
    <property type="entry name" value="Maltase-glucoamylase, intestinal"/>
    <property type="match status" value="2"/>
</dbReference>
<feature type="domain" description="P-type" evidence="11">
    <location>
        <begin position="4"/>
        <end position="47"/>
    </location>
</feature>
<dbReference type="CDD" id="cd06602">
    <property type="entry name" value="GH31_MGAM_SI_GAA"/>
    <property type="match status" value="2"/>
</dbReference>
<reference evidence="12" key="3">
    <citation type="submission" date="2025-09" db="UniProtKB">
        <authorList>
            <consortium name="Ensembl"/>
        </authorList>
    </citation>
    <scope>IDENTIFICATION</scope>
</reference>
<dbReference type="GeneTree" id="ENSGT00940000164162"/>
<evidence type="ECO:0000256" key="1">
    <source>
        <dbReference type="ARBA" id="ARBA00004370"/>
    </source>
</evidence>
<dbReference type="Gene3D" id="2.60.40.1180">
    <property type="entry name" value="Golgi alpha-mannosidase II"/>
    <property type="match status" value="4"/>
</dbReference>
<dbReference type="SUPFAM" id="SSF51011">
    <property type="entry name" value="Glycosyl hydrolase domain"/>
    <property type="match status" value="1"/>
</dbReference>
<keyword evidence="6" id="KW-0325">Glycoprotein</keyword>
<keyword evidence="4 10" id="KW-0472">Membrane</keyword>
<feature type="transmembrane region" description="Helical" evidence="10">
    <location>
        <begin position="1599"/>
        <end position="1622"/>
    </location>
</feature>
<dbReference type="Pfam" id="PF01055">
    <property type="entry name" value="Glyco_hydro_31_2nd"/>
    <property type="match status" value="2"/>
</dbReference>
<comment type="subcellular location">
    <subcellularLocation>
        <location evidence="1">Membrane</location>
    </subcellularLocation>
</comment>
<keyword evidence="3" id="KW-0378">Hydrolase</keyword>
<dbReference type="SMART" id="SM00018">
    <property type="entry name" value="PD"/>
    <property type="match status" value="1"/>
</dbReference>
<dbReference type="PANTHER" id="PTHR22762:SF133">
    <property type="entry name" value="P-TYPE DOMAIN-CONTAINING PROTEIN"/>
    <property type="match status" value="1"/>
</dbReference>
<dbReference type="InterPro" id="IPR025887">
    <property type="entry name" value="Glyco_hydro_31_N_dom"/>
</dbReference>
<evidence type="ECO:0000256" key="10">
    <source>
        <dbReference type="SAM" id="Phobius"/>
    </source>
</evidence>
<dbReference type="CDD" id="cd00111">
    <property type="entry name" value="Trefoil"/>
    <property type="match status" value="1"/>
</dbReference>
<evidence type="ECO:0000313" key="12">
    <source>
        <dbReference type="Ensembl" id="ENSOTSP00005148273.1"/>
    </source>
</evidence>
<dbReference type="PANTHER" id="PTHR22762">
    <property type="entry name" value="ALPHA-GLUCOSIDASE"/>
    <property type="match status" value="1"/>
</dbReference>
<dbReference type="InterPro" id="IPR044913">
    <property type="entry name" value="P_trefoil_dom_sf"/>
</dbReference>
<dbReference type="InterPro" id="IPR000519">
    <property type="entry name" value="P_trefoil_dom"/>
</dbReference>
<evidence type="ECO:0000259" key="11">
    <source>
        <dbReference type="PROSITE" id="PS51448"/>
    </source>
</evidence>
<dbReference type="GO" id="GO:0005975">
    <property type="term" value="P:carbohydrate metabolic process"/>
    <property type="evidence" value="ECO:0007669"/>
    <property type="project" value="InterPro"/>
</dbReference>
<proteinExistence type="inferred from homology"/>
<dbReference type="PROSITE" id="PS51448">
    <property type="entry name" value="P_TREFOIL_2"/>
    <property type="match status" value="1"/>
</dbReference>
<dbReference type="GO" id="GO:0004558">
    <property type="term" value="F:alpha-1,4-glucosidase activity"/>
    <property type="evidence" value="ECO:0007669"/>
    <property type="project" value="TreeGrafter"/>
</dbReference>
<dbReference type="CDD" id="cd14752">
    <property type="entry name" value="GH31_N"/>
    <property type="match status" value="2"/>
</dbReference>
<dbReference type="FunFam" id="3.20.20.80:FF:000016">
    <property type="entry name" value="Maltase-glucoamylase, intestinal"/>
    <property type="match status" value="2"/>
</dbReference>
<gene>
    <name evidence="12" type="primary">LCT</name>
</gene>
<dbReference type="Proteomes" id="UP000694402">
    <property type="component" value="Unassembled WGS sequence"/>
</dbReference>
<dbReference type="SUPFAM" id="SSF51445">
    <property type="entry name" value="(Trans)glycosidases"/>
    <property type="match status" value="2"/>
</dbReference>
<reference evidence="13" key="1">
    <citation type="journal article" date="2018" name="PLoS ONE">
        <title>Chinook salmon (Oncorhynchus tshawytscha) genome and transcriptome.</title>
        <authorList>
            <person name="Christensen K.A."/>
            <person name="Leong J.S."/>
            <person name="Sakhrani D."/>
            <person name="Biagi C.A."/>
            <person name="Minkley D.R."/>
            <person name="Withler R.E."/>
            <person name="Rondeau E.B."/>
            <person name="Koop B.F."/>
            <person name="Devlin R.H."/>
        </authorList>
    </citation>
    <scope>NUCLEOTIDE SEQUENCE [LARGE SCALE GENOMIC DNA]</scope>
</reference>
<sequence length="1696" mass="192093">TVIPECPVIPLGERVDCFPDAGLGCLQRGCCWSPLDERNTPWCFFSTNHGYSVVREERPNIYSEKVAPSLFGEDIEELAFHADLQTVNRLRFKISDAHKQRFEVPHEHIKPPATHPSGSFNYEVELTHNPFGFQVRRAATKKVLFDTTMGPLVFADQYLQLSARLPSHNIYGLGEHVHQNYRHDTNWRTWPIFSRDSFPNGGTHNLYGHYPYFLCLEDESGKSFGVFLMNSNAMEVTLQPAPAVTYRTIGGVLDFYILLGDTPEQVVHEFLELIGKPVIPPYWSLGFQLSRWDYGSLEEVKRTVERNRAVDLPYDIQYTDIDYMEDKKDFTYDEVNFKDLPQFADYLHEKGQKYILILDPAIATSKRINGPYEAYDRGTQKNAWVTEADGKTPLVGEVWPGVAVFPDYTNPSCKEWWIDEYVRLFKEIKHDALWIDMNEVSNFMKGSIKGCDDNNLNYPPFTPSILDGVLYSKTLCMDSKQTWGNHYDVHSLYGYAMVLATRDALERVFEGNRSLILTRSSFPGVGKYSGHWLGDNAANWNDIKWAIPGMLEFGLFGIPYIGADICGFFDDVSEELCRRWMQVGAFYPFSRNHNAQHYKPQDPAAFGIDSLLVNTSKHYLNIRYTLLPYLYTLFYKAHTTGDTVVRPVMHEFYSDSNTWTVDRQFLWGKHLLITPVLDPVSTCTGSGSRITVRKNHVDIYLPADKLGLHIRGGAILPIQRPAVTTVYSRRNPMGLIVALDDNNRAAGELFWDDGDSRGILTKSDGVSAYVCGELTIQVMHSGYNDPNNLKFENITVLGVSSPPVTVNVTHNNNNVVVSTFKYDTVKQVTKAAVAIPTYMTLTDTTSTTEGVPWCYYPEDYGYTATTVIEQPSGWSFDIMRNAGLRSSGRPESPDINSLRVEIKYHSADLLQFKIYDPTNKRFEVPVPLNVPSTPETDETKRLYIVQVKKQPFGIQVIRKSTGTLIWDSALPGFTFSDLFIQVSTRLPSDYVYGFGETEHTSYKHDLNYHTWGMFTKDQPPGYKLNGYGVHPFYMGLETTADAHGVLLLNSNAMDVTFQPTPALTYRTLGGILDFYIVMGPTPELVVEEYTALIGRPVLPAYWSLGFQLCRYGYANDTEIADLYREMRAAGIPYDVQYADIDYMERQLDFVLDSQFQGLPALVDHMRGEGMRFIFILDPAIAANETTPYTAFDRGVEEDVFIKWPKDLSNDIVWGKVWPDFPGVVVNESVDWDTQVEIYRSYAAFPDFFMNRTATWWHREISDFYNKIMKFDGLWIDMNEPSSFVHGTVGEKCLGPSVYDNPPYMPPLESSHRGLNHKTLCMNSQQHLSDGTPVKHYDVHNLYGWSHTKPTYDALLSVTGKRGIVVTRSTYPSSGKWAGHWLGDNNSSWDQLYKSIIGMMEFSLFGFSYTGADICGFFNPAEFEMCLRWTQLGAFYPYSRNHNGKQDPVSWNASFSEASRDVLNIRYSLLPYLYTLMFYAHSEGSTVVRPLLHEFVNDRKTWDIHRQFLWGPALGPQSHLSLSLSLSLSRSFSIYLSHSLSLFLSLSLSLALILSLSLSLSFSLSLCLYLSLSLSLSLFLNVSLSLFLNLSLSLTLCQSLSLSISISLPLSLSLSLVLSFSFSDCLSPLPFSRKNPLGLIVALSDNGTAQGSLFWDDGEGIDTYASKQYLHNSFTVASVSSHVDRSPGLGRENPFSV</sequence>
<dbReference type="InterPro" id="IPR048395">
    <property type="entry name" value="Glyco_hydro_31_C"/>
</dbReference>
<dbReference type="Ensembl" id="ENSOTST00005136417.1">
    <property type="protein sequence ID" value="ENSOTSP00005148273.1"/>
    <property type="gene ID" value="ENSOTSG00005039791.2"/>
</dbReference>
<dbReference type="InterPro" id="IPR000322">
    <property type="entry name" value="Glyco_hydro_31_TIM"/>
</dbReference>
<name>A0AAZ3S587_ONCTS</name>
<feature type="transmembrane region" description="Helical" evidence="10">
    <location>
        <begin position="1531"/>
        <end position="1553"/>
    </location>
</feature>
<dbReference type="Pfam" id="PF13802">
    <property type="entry name" value="Gal_mutarotas_2"/>
    <property type="match status" value="2"/>
</dbReference>
<dbReference type="GO" id="GO:0016020">
    <property type="term" value="C:membrane"/>
    <property type="evidence" value="ECO:0007669"/>
    <property type="project" value="UniProtKB-SubCell"/>
</dbReference>
<comment type="caution">
    <text evidence="9">Lacks conserved residue(s) required for the propagation of feature annotation.</text>
</comment>
<dbReference type="InterPro" id="IPR013780">
    <property type="entry name" value="Glyco_hydro_b"/>
</dbReference>
<accession>A0AAZ3S587</accession>
<dbReference type="PROSITE" id="PS00129">
    <property type="entry name" value="GLYCOSYL_HYDROL_F31_1"/>
    <property type="match status" value="1"/>
</dbReference>
<evidence type="ECO:0000313" key="13">
    <source>
        <dbReference type="Proteomes" id="UP000694402"/>
    </source>
</evidence>
<protein>
    <recommendedName>
        <fullName evidence="8">Maltase</fullName>
    </recommendedName>
</protein>
<evidence type="ECO:0000256" key="5">
    <source>
        <dbReference type="ARBA" id="ARBA00023157"/>
    </source>
</evidence>
<dbReference type="GO" id="GO:0030246">
    <property type="term" value="F:carbohydrate binding"/>
    <property type="evidence" value="ECO:0007669"/>
    <property type="project" value="InterPro"/>
</dbReference>
<keyword evidence="10" id="KW-0812">Transmembrane</keyword>
<reference evidence="12" key="2">
    <citation type="submission" date="2025-08" db="UniProtKB">
        <authorList>
            <consortium name="Ensembl"/>
        </authorList>
    </citation>
    <scope>IDENTIFICATION</scope>
</reference>
<organism evidence="12 13">
    <name type="scientific">Oncorhynchus tshawytscha</name>
    <name type="common">Chinook salmon</name>
    <name type="synonym">Salmo tshawytscha</name>
    <dbReference type="NCBI Taxonomy" id="74940"/>
    <lineage>
        <taxon>Eukaryota</taxon>
        <taxon>Metazoa</taxon>
        <taxon>Chordata</taxon>
        <taxon>Craniata</taxon>
        <taxon>Vertebrata</taxon>
        <taxon>Euteleostomi</taxon>
        <taxon>Actinopterygii</taxon>
        <taxon>Neopterygii</taxon>
        <taxon>Teleostei</taxon>
        <taxon>Protacanthopterygii</taxon>
        <taxon>Salmoniformes</taxon>
        <taxon>Salmonidae</taxon>
        <taxon>Salmoninae</taxon>
        <taxon>Oncorhynchus</taxon>
    </lineage>
</organism>
<comment type="similarity">
    <text evidence="2">Belongs to the glycosyl hydrolase 31 family.</text>
</comment>
<dbReference type="InterPro" id="IPR017853">
    <property type="entry name" value="GH"/>
</dbReference>
<dbReference type="InterPro" id="IPR030458">
    <property type="entry name" value="Glyco_hydro_31_AS"/>
</dbReference>
<dbReference type="Gene3D" id="3.20.20.80">
    <property type="entry name" value="Glycosidases"/>
    <property type="match status" value="2"/>
</dbReference>
<keyword evidence="7" id="KW-0326">Glycosidase</keyword>
<dbReference type="Pfam" id="PF21365">
    <property type="entry name" value="Glyco_hydro_31_3rd"/>
    <property type="match status" value="2"/>
</dbReference>
<evidence type="ECO:0000256" key="2">
    <source>
        <dbReference type="ARBA" id="ARBA00007806"/>
    </source>
</evidence>
<evidence type="ECO:0000256" key="8">
    <source>
        <dbReference type="ARBA" id="ARBA00041343"/>
    </source>
</evidence>
<evidence type="ECO:0000256" key="6">
    <source>
        <dbReference type="ARBA" id="ARBA00023180"/>
    </source>
</evidence>
<evidence type="ECO:0000256" key="9">
    <source>
        <dbReference type="PROSITE-ProRule" id="PRU00779"/>
    </source>
</evidence>
<dbReference type="Pfam" id="PF00088">
    <property type="entry name" value="Trefoil"/>
    <property type="match status" value="1"/>
</dbReference>